<accession>A0A7X6IDA5</accession>
<reference evidence="1 2" key="1">
    <citation type="journal article" date="2020" name="Nature">
        <title>Bacterial chemolithoautotrophy via manganese oxidation.</title>
        <authorList>
            <person name="Yu H."/>
            <person name="Leadbetter J.R."/>
        </authorList>
    </citation>
    <scope>NUCLEOTIDE SEQUENCE [LARGE SCALE GENOMIC DNA]</scope>
    <source>
        <strain evidence="1 2">Mn-1</strain>
    </source>
</reference>
<proteinExistence type="predicted"/>
<dbReference type="RefSeq" id="WP_168063499.1">
    <property type="nucleotide sequence ID" value="NZ_VTOW01000008.1"/>
</dbReference>
<dbReference type="Proteomes" id="UP000534783">
    <property type="component" value="Unassembled WGS sequence"/>
</dbReference>
<organism evidence="1 2">
    <name type="scientific">Candidatus Manganitrophus noduliformans</name>
    <dbReference type="NCBI Taxonomy" id="2606439"/>
    <lineage>
        <taxon>Bacteria</taxon>
        <taxon>Pseudomonadati</taxon>
        <taxon>Nitrospirota</taxon>
        <taxon>Nitrospiria</taxon>
        <taxon>Candidatus Troglogloeales</taxon>
        <taxon>Candidatus Manganitrophaceae</taxon>
        <taxon>Candidatus Manganitrophus</taxon>
    </lineage>
</organism>
<evidence type="ECO:0000313" key="1">
    <source>
        <dbReference type="EMBL" id="NKE73538.1"/>
    </source>
</evidence>
<protein>
    <submittedName>
        <fullName evidence="1">Uncharacterized protein</fullName>
    </submittedName>
</protein>
<gene>
    <name evidence="1" type="ORF">MNODULE_22515</name>
</gene>
<keyword evidence="2" id="KW-1185">Reference proteome</keyword>
<evidence type="ECO:0000313" key="2">
    <source>
        <dbReference type="Proteomes" id="UP000534783"/>
    </source>
</evidence>
<name>A0A7X6IDA5_9BACT</name>
<dbReference type="EMBL" id="VTOW01000008">
    <property type="protein sequence ID" value="NKE73538.1"/>
    <property type="molecule type" value="Genomic_DNA"/>
</dbReference>
<comment type="caution">
    <text evidence="1">The sequence shown here is derived from an EMBL/GenBank/DDBJ whole genome shotgun (WGS) entry which is preliminary data.</text>
</comment>
<sequence length="167" mass="18524">MRRLFPEEGHLLTRDGQIKQEEMARYTLIELLERWRTPPLSTLWKAALWLEKRYREEALPSLIAQHYEVMGDDSEVGEGRSALNRTAQDAGQLLGGIGKGKRIGRGGLMKRIIKVAIGLPWGRGVAPGRPGVFWLTAVRPSGSSPPPLRTVRLVRGELVLTVPAIGV</sequence>
<dbReference type="AlphaFoldDB" id="A0A7X6IDA5"/>